<evidence type="ECO:0000313" key="2">
    <source>
        <dbReference type="Proteomes" id="UP001062846"/>
    </source>
</evidence>
<protein>
    <submittedName>
        <fullName evidence="1">Uncharacterized protein</fullName>
    </submittedName>
</protein>
<name>A0ACC0LPH4_RHOML</name>
<organism evidence="1 2">
    <name type="scientific">Rhododendron molle</name>
    <name type="common">Chinese azalea</name>
    <name type="synonym">Azalea mollis</name>
    <dbReference type="NCBI Taxonomy" id="49168"/>
    <lineage>
        <taxon>Eukaryota</taxon>
        <taxon>Viridiplantae</taxon>
        <taxon>Streptophyta</taxon>
        <taxon>Embryophyta</taxon>
        <taxon>Tracheophyta</taxon>
        <taxon>Spermatophyta</taxon>
        <taxon>Magnoliopsida</taxon>
        <taxon>eudicotyledons</taxon>
        <taxon>Gunneridae</taxon>
        <taxon>Pentapetalae</taxon>
        <taxon>asterids</taxon>
        <taxon>Ericales</taxon>
        <taxon>Ericaceae</taxon>
        <taxon>Ericoideae</taxon>
        <taxon>Rhodoreae</taxon>
        <taxon>Rhododendron</taxon>
    </lineage>
</organism>
<proteinExistence type="predicted"/>
<evidence type="ECO:0000313" key="1">
    <source>
        <dbReference type="EMBL" id="KAI8530467.1"/>
    </source>
</evidence>
<accession>A0ACC0LPH4</accession>
<sequence length="182" mass="19510">MASLSPPPVDTTTTSALPFDAPSSSMIASRDGGKAPAVEAVVLGGVSSTRVLRLSRRTPSIGGSSSQPNPPKTEFEAPSDAGNEALSPFNADTYIPPVHIIGHGGSLRYRPSLSNVLPKVLHRESEQYFGFTNVKVYEWYERLPQGAKAVDALVGFELLILGFHLPKAELGLITMLVEQWIP</sequence>
<comment type="caution">
    <text evidence="1">The sequence shown here is derived from an EMBL/GenBank/DDBJ whole genome shotgun (WGS) entry which is preliminary data.</text>
</comment>
<reference evidence="1" key="1">
    <citation type="submission" date="2022-02" db="EMBL/GenBank/DDBJ databases">
        <title>Plant Genome Project.</title>
        <authorList>
            <person name="Zhang R.-G."/>
        </authorList>
    </citation>
    <scope>NUCLEOTIDE SEQUENCE</scope>
    <source>
        <strain evidence="1">AT1</strain>
    </source>
</reference>
<gene>
    <name evidence="1" type="ORF">RHMOL_Rhmol11G0060900</name>
</gene>
<dbReference type="Proteomes" id="UP001062846">
    <property type="component" value="Chromosome 11"/>
</dbReference>
<dbReference type="EMBL" id="CM046398">
    <property type="protein sequence ID" value="KAI8530467.1"/>
    <property type="molecule type" value="Genomic_DNA"/>
</dbReference>
<keyword evidence="2" id="KW-1185">Reference proteome</keyword>